<protein>
    <submittedName>
        <fullName evidence="12">(African queen) hypothetical protein</fullName>
    </submittedName>
</protein>
<keyword evidence="3" id="KW-0597">Phosphoprotein</keyword>
<feature type="transmembrane region" description="Helical" evidence="11">
    <location>
        <begin position="395"/>
        <end position="414"/>
    </location>
</feature>
<keyword evidence="8" id="KW-0675">Receptor</keyword>
<organism evidence="12 13">
    <name type="scientific">Danaus chrysippus</name>
    <name type="common">African queen</name>
    <dbReference type="NCBI Taxonomy" id="151541"/>
    <lineage>
        <taxon>Eukaryota</taxon>
        <taxon>Metazoa</taxon>
        <taxon>Ecdysozoa</taxon>
        <taxon>Arthropoda</taxon>
        <taxon>Hexapoda</taxon>
        <taxon>Insecta</taxon>
        <taxon>Pterygota</taxon>
        <taxon>Neoptera</taxon>
        <taxon>Endopterygota</taxon>
        <taxon>Lepidoptera</taxon>
        <taxon>Glossata</taxon>
        <taxon>Ditrysia</taxon>
        <taxon>Papilionoidea</taxon>
        <taxon>Nymphalidae</taxon>
        <taxon>Danainae</taxon>
        <taxon>Danaini</taxon>
        <taxon>Danaina</taxon>
        <taxon>Danaus</taxon>
        <taxon>Anosia</taxon>
    </lineage>
</organism>
<dbReference type="AlphaFoldDB" id="A0A8J2W0E6"/>
<evidence type="ECO:0000256" key="11">
    <source>
        <dbReference type="SAM" id="Phobius"/>
    </source>
</evidence>
<feature type="region of interest" description="Disordered" evidence="10">
    <location>
        <begin position="180"/>
        <end position="218"/>
    </location>
</feature>
<dbReference type="GO" id="GO:0050613">
    <property type="term" value="F:Delta14-sterol reductase activity"/>
    <property type="evidence" value="ECO:0007669"/>
    <property type="project" value="TreeGrafter"/>
</dbReference>
<evidence type="ECO:0000256" key="1">
    <source>
        <dbReference type="ARBA" id="ARBA00004473"/>
    </source>
</evidence>
<dbReference type="GO" id="GO:0006695">
    <property type="term" value="P:cholesterol biosynthetic process"/>
    <property type="evidence" value="ECO:0007669"/>
    <property type="project" value="TreeGrafter"/>
</dbReference>
<evidence type="ECO:0000256" key="2">
    <source>
        <dbReference type="ARBA" id="ARBA00005402"/>
    </source>
</evidence>
<evidence type="ECO:0000256" key="5">
    <source>
        <dbReference type="ARBA" id="ARBA00022989"/>
    </source>
</evidence>
<evidence type="ECO:0000256" key="7">
    <source>
        <dbReference type="ARBA" id="ARBA00023136"/>
    </source>
</evidence>
<evidence type="ECO:0000256" key="10">
    <source>
        <dbReference type="SAM" id="MobiDB-lite"/>
    </source>
</evidence>
<feature type="compositionally biased region" description="Basic and acidic residues" evidence="10">
    <location>
        <begin position="68"/>
        <end position="78"/>
    </location>
</feature>
<reference evidence="12" key="1">
    <citation type="submission" date="2021-09" db="EMBL/GenBank/DDBJ databases">
        <authorList>
            <person name="Martin H S."/>
        </authorList>
    </citation>
    <scope>NUCLEOTIDE SEQUENCE</scope>
</reference>
<evidence type="ECO:0000256" key="3">
    <source>
        <dbReference type="ARBA" id="ARBA00022553"/>
    </source>
</evidence>
<evidence type="ECO:0000256" key="9">
    <source>
        <dbReference type="ARBA" id="ARBA00023242"/>
    </source>
</evidence>
<feature type="region of interest" description="Disordered" evidence="10">
    <location>
        <begin position="1"/>
        <end position="86"/>
    </location>
</feature>
<keyword evidence="5 11" id="KW-1133">Transmembrane helix</keyword>
<feature type="compositionally biased region" description="Basic residues" evidence="10">
    <location>
        <begin position="47"/>
        <end position="67"/>
    </location>
</feature>
<keyword evidence="7 11" id="KW-0472">Membrane</keyword>
<keyword evidence="13" id="KW-1185">Reference proteome</keyword>
<evidence type="ECO:0000313" key="12">
    <source>
        <dbReference type="EMBL" id="CAG9562419.1"/>
    </source>
</evidence>
<dbReference type="EMBL" id="CAKASE010000048">
    <property type="protein sequence ID" value="CAG9562419.1"/>
    <property type="molecule type" value="Genomic_DNA"/>
</dbReference>
<dbReference type="InterPro" id="IPR001171">
    <property type="entry name" value="ERG24_DHCR-like"/>
</dbReference>
<dbReference type="GO" id="GO:0003677">
    <property type="term" value="F:DNA binding"/>
    <property type="evidence" value="ECO:0007669"/>
    <property type="project" value="UniProtKB-KW"/>
</dbReference>
<dbReference type="GO" id="GO:0005637">
    <property type="term" value="C:nuclear inner membrane"/>
    <property type="evidence" value="ECO:0007669"/>
    <property type="project" value="UniProtKB-SubCell"/>
</dbReference>
<dbReference type="Pfam" id="PF01222">
    <property type="entry name" value="ERG4_ERG24"/>
    <property type="match status" value="1"/>
</dbReference>
<keyword evidence="4 11" id="KW-0812">Transmembrane</keyword>
<sequence length="527" mass="60306">MSTRSGRIRQSLIETSPPRTRKGVSPTRSPGRTRKSSPTARSAQKSPSRKSPSRKPTPKYPARKSPRAVKETKEEKVSPTKRPTIRQNAEVKLLNISSKLEVLKTTRTRRSEYISDDATSSVSSTEQVLLDKVNGLDNVSSLPDLYELRNRRVSEDSGRRRSSRFKDVLDNVAEIKRSLSKSHSKSMSKSVDNYSDEEIEEPIKEKSHSVTRKLSTPLPSSTTLAQINDKYDFMGLTGSTVLYIKSFNNQDNLNTYGNSGHFLYDFFMGRKIHDRFWKINIKLWLARTSNITALILTIIMFEHGFKIQGQISGLKWESLKEIADKVQLKPTVLVYAGMQMIYILYFIIKEKQVTTTFYWHSEGLGYLQTVSSTLYPFLFTTISKYIIDSEVSMPYYLLVTATIVYSLGFLLLLASNNIKYEFRENPLQPKVINLESMPTFHGKKLLTTHMWGRLRHPNYAGDILIHTALALPGVLSKQILACAPAIITILVLLHRSWRDHKRCRKRYGAAWHRYCMKVPSILIPKIF</sequence>
<evidence type="ECO:0000313" key="13">
    <source>
        <dbReference type="Proteomes" id="UP000789524"/>
    </source>
</evidence>
<keyword evidence="9" id="KW-0539">Nucleus</keyword>
<name>A0A8J2W0E6_9NEOP</name>
<evidence type="ECO:0000256" key="8">
    <source>
        <dbReference type="ARBA" id="ARBA00023170"/>
    </source>
</evidence>
<comment type="similarity">
    <text evidence="2">Belongs to the ERG4/ERG24 family.</text>
</comment>
<feature type="compositionally biased region" description="Polar residues" evidence="10">
    <location>
        <begin position="26"/>
        <end position="44"/>
    </location>
</feature>
<dbReference type="Gene3D" id="1.20.120.1630">
    <property type="match status" value="1"/>
</dbReference>
<dbReference type="GO" id="GO:0005789">
    <property type="term" value="C:endoplasmic reticulum membrane"/>
    <property type="evidence" value="ECO:0007669"/>
    <property type="project" value="TreeGrafter"/>
</dbReference>
<gene>
    <name evidence="12" type="ORF">DCHRY22_LOCUS3758</name>
</gene>
<keyword evidence="6" id="KW-0238">DNA-binding</keyword>
<dbReference type="PANTHER" id="PTHR21257">
    <property type="entry name" value="DELTA(14)-STEROL REDUCTASE"/>
    <property type="match status" value="1"/>
</dbReference>
<proteinExistence type="inferred from homology"/>
<feature type="transmembrane region" description="Helical" evidence="11">
    <location>
        <begin position="326"/>
        <end position="348"/>
    </location>
</feature>
<dbReference type="PANTHER" id="PTHR21257:SF55">
    <property type="entry name" value="DELTA(14)-STEROL REDUCTASE LBR"/>
    <property type="match status" value="1"/>
</dbReference>
<comment type="caution">
    <text evidence="12">The sequence shown here is derived from an EMBL/GenBank/DDBJ whole genome shotgun (WGS) entry which is preliminary data.</text>
</comment>
<accession>A0A8J2W0E6</accession>
<dbReference type="OrthoDB" id="5326588at2759"/>
<evidence type="ECO:0000256" key="4">
    <source>
        <dbReference type="ARBA" id="ARBA00022692"/>
    </source>
</evidence>
<feature type="transmembrane region" description="Helical" evidence="11">
    <location>
        <begin position="478"/>
        <end position="497"/>
    </location>
</feature>
<dbReference type="Proteomes" id="UP000789524">
    <property type="component" value="Unassembled WGS sequence"/>
</dbReference>
<evidence type="ECO:0000256" key="6">
    <source>
        <dbReference type="ARBA" id="ARBA00023125"/>
    </source>
</evidence>
<comment type="subcellular location">
    <subcellularLocation>
        <location evidence="1">Nucleus inner membrane</location>
        <topology evidence="1">Multi-pass membrane protein</topology>
    </subcellularLocation>
</comment>
<feature type="transmembrane region" description="Helical" evidence="11">
    <location>
        <begin position="284"/>
        <end position="305"/>
    </location>
</feature>